<dbReference type="AlphaFoldDB" id="A0AAV4U1E3"/>
<keyword evidence="3" id="KW-1185">Reference proteome</keyword>
<dbReference type="EMBL" id="BPLR01012132">
    <property type="protein sequence ID" value="GIY51614.1"/>
    <property type="molecule type" value="Genomic_DNA"/>
</dbReference>
<evidence type="ECO:0000313" key="3">
    <source>
        <dbReference type="Proteomes" id="UP001054945"/>
    </source>
</evidence>
<feature type="region of interest" description="Disordered" evidence="1">
    <location>
        <begin position="1"/>
        <end position="39"/>
    </location>
</feature>
<evidence type="ECO:0000313" key="2">
    <source>
        <dbReference type="EMBL" id="GIY51614.1"/>
    </source>
</evidence>
<sequence length="95" mass="10886">MKSLFQNIGTSGQKREWRESERLPNDPDPTENSSHKNHMLLTSAARERLSEGGKKGGRIPKKGKQRRIRNLLLIIPLEFQSHSPKLMECHSLITN</sequence>
<reference evidence="2 3" key="1">
    <citation type="submission" date="2021-06" db="EMBL/GenBank/DDBJ databases">
        <title>Caerostris extrusa draft genome.</title>
        <authorList>
            <person name="Kono N."/>
            <person name="Arakawa K."/>
        </authorList>
    </citation>
    <scope>NUCLEOTIDE SEQUENCE [LARGE SCALE GENOMIC DNA]</scope>
</reference>
<accession>A0AAV4U1E3</accession>
<proteinExistence type="predicted"/>
<feature type="compositionally biased region" description="Polar residues" evidence="1">
    <location>
        <begin position="1"/>
        <end position="12"/>
    </location>
</feature>
<feature type="compositionally biased region" description="Basic and acidic residues" evidence="1">
    <location>
        <begin position="13"/>
        <end position="25"/>
    </location>
</feature>
<comment type="caution">
    <text evidence="2">The sequence shown here is derived from an EMBL/GenBank/DDBJ whole genome shotgun (WGS) entry which is preliminary data.</text>
</comment>
<dbReference type="Proteomes" id="UP001054945">
    <property type="component" value="Unassembled WGS sequence"/>
</dbReference>
<protein>
    <submittedName>
        <fullName evidence="2">Uncharacterized protein</fullName>
    </submittedName>
</protein>
<gene>
    <name evidence="2" type="ORF">CEXT_810081</name>
</gene>
<name>A0AAV4U1E3_CAEEX</name>
<evidence type="ECO:0000256" key="1">
    <source>
        <dbReference type="SAM" id="MobiDB-lite"/>
    </source>
</evidence>
<organism evidence="2 3">
    <name type="scientific">Caerostris extrusa</name>
    <name type="common">Bark spider</name>
    <name type="synonym">Caerostris bankana</name>
    <dbReference type="NCBI Taxonomy" id="172846"/>
    <lineage>
        <taxon>Eukaryota</taxon>
        <taxon>Metazoa</taxon>
        <taxon>Ecdysozoa</taxon>
        <taxon>Arthropoda</taxon>
        <taxon>Chelicerata</taxon>
        <taxon>Arachnida</taxon>
        <taxon>Araneae</taxon>
        <taxon>Araneomorphae</taxon>
        <taxon>Entelegynae</taxon>
        <taxon>Araneoidea</taxon>
        <taxon>Araneidae</taxon>
        <taxon>Caerostris</taxon>
    </lineage>
</organism>